<evidence type="ECO:0000313" key="1">
    <source>
        <dbReference type="EMBL" id="KAF5324486.1"/>
    </source>
</evidence>
<name>A0A8H5BJT0_9AGAR</name>
<comment type="caution">
    <text evidence="1">The sequence shown here is derived from an EMBL/GenBank/DDBJ whole genome shotgun (WGS) entry which is preliminary data.</text>
</comment>
<dbReference type="Proteomes" id="UP000541558">
    <property type="component" value="Unassembled WGS sequence"/>
</dbReference>
<protein>
    <submittedName>
        <fullName evidence="1">Uncharacterized protein</fullName>
    </submittedName>
</protein>
<sequence>MTLSHELNPILVAPRPVNAFSFARSPVSTSPSPSRSAGLPSDALEEFLAILKPSPSKARRSFQYDRALVLRSPVQKVDDKPDKPLEAESHDTVPEFQDQDGILNRWLRHTVLSSPVSRMHTRNPFLKHIAELPAPPLSPAAVPLPTPSPNELLELEFSGA</sequence>
<reference evidence="1 2" key="1">
    <citation type="journal article" date="2020" name="ISME J.">
        <title>Uncovering the hidden diversity of litter-decomposition mechanisms in mushroom-forming fungi.</title>
        <authorList>
            <person name="Floudas D."/>
            <person name="Bentzer J."/>
            <person name="Ahren D."/>
            <person name="Johansson T."/>
            <person name="Persson P."/>
            <person name="Tunlid A."/>
        </authorList>
    </citation>
    <scope>NUCLEOTIDE SEQUENCE [LARGE SCALE GENOMIC DNA]</scope>
    <source>
        <strain evidence="1 2">CBS 175.51</strain>
    </source>
</reference>
<accession>A0A8H5BJT0</accession>
<evidence type="ECO:0000313" key="2">
    <source>
        <dbReference type="Proteomes" id="UP000541558"/>
    </source>
</evidence>
<keyword evidence="2" id="KW-1185">Reference proteome</keyword>
<proteinExistence type="predicted"/>
<dbReference type="EMBL" id="JAACJK010000164">
    <property type="protein sequence ID" value="KAF5324486.1"/>
    <property type="molecule type" value="Genomic_DNA"/>
</dbReference>
<dbReference type="OrthoDB" id="3242721at2759"/>
<organism evidence="1 2">
    <name type="scientific">Ephemerocybe angulata</name>
    <dbReference type="NCBI Taxonomy" id="980116"/>
    <lineage>
        <taxon>Eukaryota</taxon>
        <taxon>Fungi</taxon>
        <taxon>Dikarya</taxon>
        <taxon>Basidiomycota</taxon>
        <taxon>Agaricomycotina</taxon>
        <taxon>Agaricomycetes</taxon>
        <taxon>Agaricomycetidae</taxon>
        <taxon>Agaricales</taxon>
        <taxon>Agaricineae</taxon>
        <taxon>Psathyrellaceae</taxon>
        <taxon>Ephemerocybe</taxon>
    </lineage>
</organism>
<gene>
    <name evidence="1" type="ORF">D9611_004544</name>
</gene>